<dbReference type="OrthoDB" id="2406749at2759"/>
<dbReference type="Proteomes" id="UP000247702">
    <property type="component" value="Unassembled WGS sequence"/>
</dbReference>
<reference evidence="3" key="2">
    <citation type="submission" date="2019-10" db="EMBL/GenBank/DDBJ databases">
        <title>Conservation and host-specific expression of non-tandemly repeated heterogenous ribosome RNA gene in arbuscular mycorrhizal fungi.</title>
        <authorList>
            <person name="Maeda T."/>
            <person name="Kobayashi Y."/>
            <person name="Nakagawa T."/>
            <person name="Ezawa T."/>
            <person name="Yamaguchi K."/>
            <person name="Bino T."/>
            <person name="Nishimoto Y."/>
            <person name="Shigenobu S."/>
            <person name="Kawaguchi M."/>
        </authorList>
    </citation>
    <scope>NUCLEOTIDE SEQUENCE</scope>
    <source>
        <strain evidence="3">HR1</strain>
    </source>
</reference>
<keyword evidence="4" id="KW-1185">Reference proteome</keyword>
<evidence type="ECO:0000313" key="2">
    <source>
        <dbReference type="EMBL" id="GBC06713.1"/>
    </source>
</evidence>
<dbReference type="AlphaFoldDB" id="A0A2Z6S107"/>
<gene>
    <name evidence="3" type="ORF">RCL2_002630000</name>
    <name evidence="2" type="ORF">RclHR1_00700012</name>
</gene>
<proteinExistence type="predicted"/>
<keyword evidence="1" id="KW-1133">Transmembrane helix</keyword>
<evidence type="ECO:0000313" key="3">
    <source>
        <dbReference type="EMBL" id="GES99819.1"/>
    </source>
</evidence>
<dbReference type="EMBL" id="BEXD01004093">
    <property type="protein sequence ID" value="GBC06713.1"/>
    <property type="molecule type" value="Genomic_DNA"/>
</dbReference>
<feature type="transmembrane region" description="Helical" evidence="1">
    <location>
        <begin position="57"/>
        <end position="81"/>
    </location>
</feature>
<protein>
    <recommendedName>
        <fullName evidence="5">Transmembrane protein</fullName>
    </recommendedName>
</protein>
<keyword evidence="1" id="KW-0812">Transmembrane</keyword>
<organism evidence="2 4">
    <name type="scientific">Rhizophagus clarus</name>
    <dbReference type="NCBI Taxonomy" id="94130"/>
    <lineage>
        <taxon>Eukaryota</taxon>
        <taxon>Fungi</taxon>
        <taxon>Fungi incertae sedis</taxon>
        <taxon>Mucoromycota</taxon>
        <taxon>Glomeromycotina</taxon>
        <taxon>Glomeromycetes</taxon>
        <taxon>Glomerales</taxon>
        <taxon>Glomeraceae</taxon>
        <taxon>Rhizophagus</taxon>
    </lineage>
</organism>
<dbReference type="Proteomes" id="UP000615446">
    <property type="component" value="Unassembled WGS sequence"/>
</dbReference>
<reference evidence="2 4" key="1">
    <citation type="submission" date="2017-11" db="EMBL/GenBank/DDBJ databases">
        <title>The genome of Rhizophagus clarus HR1 reveals common genetic basis of auxotrophy among arbuscular mycorrhizal fungi.</title>
        <authorList>
            <person name="Kobayashi Y."/>
        </authorList>
    </citation>
    <scope>NUCLEOTIDE SEQUENCE [LARGE SCALE GENOMIC DNA]</scope>
    <source>
        <strain evidence="2 4">HR1</strain>
    </source>
</reference>
<accession>A0A2Z6S107</accession>
<dbReference type="EMBL" id="BLAL01000285">
    <property type="protein sequence ID" value="GES99819.1"/>
    <property type="molecule type" value="Genomic_DNA"/>
</dbReference>
<keyword evidence="1" id="KW-0472">Membrane</keyword>
<comment type="caution">
    <text evidence="2">The sequence shown here is derived from an EMBL/GenBank/DDBJ whole genome shotgun (WGS) entry which is preliminary data.</text>
</comment>
<evidence type="ECO:0000313" key="4">
    <source>
        <dbReference type="Proteomes" id="UP000247702"/>
    </source>
</evidence>
<evidence type="ECO:0000256" key="1">
    <source>
        <dbReference type="SAM" id="Phobius"/>
    </source>
</evidence>
<sequence length="181" mass="20730">MFQKDDKDSIETMKIQSDVTIINRNNSNLETTYNLIEYNDVKNEIKEKEYDVWDNTAAIICVAVGIGTIIIASVATLAMIITDQDFTAVIRSHGLIGTTCLSIGSHLWTKVIKSNKLVSEELEEVEESKFILNKPEQKQMFVLKKPKFALKKQKCVLKRPEKPKFVLKQQKLVQRLKKSSR</sequence>
<name>A0A2Z6S107_9GLOM</name>
<evidence type="ECO:0008006" key="5">
    <source>
        <dbReference type="Google" id="ProtNLM"/>
    </source>
</evidence>